<proteinExistence type="predicted"/>
<dbReference type="EMBL" id="JAGIOL010000001">
    <property type="protein sequence ID" value="MBP2435836.1"/>
    <property type="molecule type" value="Genomic_DNA"/>
</dbReference>
<dbReference type="Proteomes" id="UP001519362">
    <property type="component" value="Unassembled WGS sequence"/>
</dbReference>
<organism evidence="1 2">
    <name type="scientific">Microbacterium amylolyticum</name>
    <dbReference type="NCBI Taxonomy" id="936337"/>
    <lineage>
        <taxon>Bacteria</taxon>
        <taxon>Bacillati</taxon>
        <taxon>Actinomycetota</taxon>
        <taxon>Actinomycetes</taxon>
        <taxon>Micrococcales</taxon>
        <taxon>Microbacteriaceae</taxon>
        <taxon>Microbacterium</taxon>
    </lineage>
</organism>
<sequence length="34" mass="3722">MMIITKNVTWTSGPAQRACTTGMGYPGMGYRRNA</sequence>
<accession>A0ABS4ZEX5</accession>
<comment type="caution">
    <text evidence="1">The sequence shown here is derived from an EMBL/GenBank/DDBJ whole genome shotgun (WGS) entry which is preliminary data.</text>
</comment>
<evidence type="ECO:0000313" key="1">
    <source>
        <dbReference type="EMBL" id="MBP2435836.1"/>
    </source>
</evidence>
<name>A0ABS4ZEX5_9MICO</name>
<protein>
    <submittedName>
        <fullName evidence="1">Uncharacterized protein</fullName>
    </submittedName>
</protein>
<reference evidence="1 2" key="1">
    <citation type="submission" date="2021-03" db="EMBL/GenBank/DDBJ databases">
        <title>Sequencing the genomes of 1000 actinobacteria strains.</title>
        <authorList>
            <person name="Klenk H.-P."/>
        </authorList>
    </citation>
    <scope>NUCLEOTIDE SEQUENCE [LARGE SCALE GENOMIC DNA]</scope>
    <source>
        <strain evidence="1 2">DSM 24221</strain>
    </source>
</reference>
<gene>
    <name evidence="1" type="ORF">JOF34_000422</name>
</gene>
<evidence type="ECO:0000313" key="2">
    <source>
        <dbReference type="Proteomes" id="UP001519362"/>
    </source>
</evidence>
<keyword evidence="2" id="KW-1185">Reference proteome</keyword>